<organism evidence="3 4">
    <name type="scientific">Candidatus Wallbacteria bacterium HGW-Wallbacteria-1</name>
    <dbReference type="NCBI Taxonomy" id="2013854"/>
    <lineage>
        <taxon>Bacteria</taxon>
        <taxon>Candidatus Walliibacteriota</taxon>
    </lineage>
</organism>
<reference evidence="3 4" key="1">
    <citation type="journal article" date="2017" name="ISME J.">
        <title>Potential for microbial H2 and metal transformations associated with novel bacteria and archaea in deep terrestrial subsurface sediments.</title>
        <authorList>
            <person name="Hernsdorf A.W."/>
            <person name="Amano Y."/>
            <person name="Miyakawa K."/>
            <person name="Ise K."/>
            <person name="Suzuki Y."/>
            <person name="Anantharaman K."/>
            <person name="Probst A."/>
            <person name="Burstein D."/>
            <person name="Thomas B.C."/>
            <person name="Banfield J.F."/>
        </authorList>
    </citation>
    <scope>NUCLEOTIDE SEQUENCE [LARGE SCALE GENOMIC DNA]</scope>
    <source>
        <strain evidence="3">HGW-Wallbacteria-1</strain>
    </source>
</reference>
<dbReference type="EMBL" id="PGXC01000004">
    <property type="protein sequence ID" value="PKK90872.1"/>
    <property type="molecule type" value="Genomic_DNA"/>
</dbReference>
<dbReference type="Proteomes" id="UP000233256">
    <property type="component" value="Unassembled WGS sequence"/>
</dbReference>
<feature type="region of interest" description="Disordered" evidence="1">
    <location>
        <begin position="182"/>
        <end position="229"/>
    </location>
</feature>
<dbReference type="AlphaFoldDB" id="A0A2N1PRH0"/>
<comment type="caution">
    <text evidence="3">The sequence shown here is derived from an EMBL/GenBank/DDBJ whole genome shotgun (WGS) entry which is preliminary data.</text>
</comment>
<feature type="domain" description="PEGA" evidence="2">
    <location>
        <begin position="236"/>
        <end position="301"/>
    </location>
</feature>
<evidence type="ECO:0000313" key="3">
    <source>
        <dbReference type="EMBL" id="PKK90872.1"/>
    </source>
</evidence>
<protein>
    <recommendedName>
        <fullName evidence="2">PEGA domain-containing protein</fullName>
    </recommendedName>
</protein>
<name>A0A2N1PRH0_9BACT</name>
<dbReference type="Pfam" id="PF08308">
    <property type="entry name" value="PEGA"/>
    <property type="match status" value="1"/>
</dbReference>
<feature type="compositionally biased region" description="Polar residues" evidence="1">
    <location>
        <begin position="209"/>
        <end position="229"/>
    </location>
</feature>
<dbReference type="InterPro" id="IPR013229">
    <property type="entry name" value="PEGA"/>
</dbReference>
<evidence type="ECO:0000259" key="2">
    <source>
        <dbReference type="Pfam" id="PF08308"/>
    </source>
</evidence>
<gene>
    <name evidence="3" type="ORF">CVV64_08310</name>
</gene>
<accession>A0A2N1PRH0</accession>
<feature type="compositionally biased region" description="Polar residues" evidence="1">
    <location>
        <begin position="182"/>
        <end position="201"/>
    </location>
</feature>
<proteinExistence type="predicted"/>
<evidence type="ECO:0000313" key="4">
    <source>
        <dbReference type="Proteomes" id="UP000233256"/>
    </source>
</evidence>
<evidence type="ECO:0000256" key="1">
    <source>
        <dbReference type="SAM" id="MobiDB-lite"/>
    </source>
</evidence>
<sequence length="469" mass="52285">MLITRILVIITLITAIFSGLTPVSAQMDFSDVSSDSNISASNENLVNVELRDAGISFLVPSSFVENRKKDSSEQTVTFNGFDGRASVSINTGRLPENATLDTLEQVYSAKFLSGATLVSADRPRLGDGMALRKVYSLPLQETSVKLIIAITYAVRSGFFHVFKVTAQENLKWDQMAEVSSSLTTLENPPNPFQNNSMNRISSPARAASHQASPKNNTSTGSSISDPWSTSKPGIPMVINSFPEGAEVLLDGQKAGRTPLALNIDLPGVHRFDMFLEGYSPWSKELRIMGDAVAMIDAFLEPADNEQAENSAEKTLSDNPFTQTRTYDYSQRTGYSNQDTAADQEQNTVYRETDPGRRYYSYSENPDINGTFQPSQTADMTTVNDFTLYENKLPDLEKRVLWYETQLFSQRRKIDVSRKEERKIKELLQEISSAARELLSMQSGSSIASELLEKYSSLQKRARQIKNWTM</sequence>